<keyword evidence="7" id="KW-0325">Glycoprotein</keyword>
<dbReference type="SMART" id="SM00499">
    <property type="entry name" value="AAI"/>
    <property type="match status" value="1"/>
</dbReference>
<evidence type="ECO:0000256" key="10">
    <source>
        <dbReference type="SAM" id="SignalP"/>
    </source>
</evidence>
<evidence type="ECO:0000256" key="9">
    <source>
        <dbReference type="SAM" id="MobiDB-lite"/>
    </source>
</evidence>
<dbReference type="CDD" id="cd00010">
    <property type="entry name" value="AAI_LTSS"/>
    <property type="match status" value="1"/>
</dbReference>
<dbReference type="Proteomes" id="UP001154282">
    <property type="component" value="Unassembled WGS sequence"/>
</dbReference>
<evidence type="ECO:0000256" key="2">
    <source>
        <dbReference type="ARBA" id="ARBA00009748"/>
    </source>
</evidence>
<evidence type="ECO:0000256" key="4">
    <source>
        <dbReference type="ARBA" id="ARBA00022622"/>
    </source>
</evidence>
<dbReference type="InterPro" id="IPR036312">
    <property type="entry name" value="Bifun_inhib/LTP/seed_sf"/>
</dbReference>
<feature type="region of interest" description="Disordered" evidence="9">
    <location>
        <begin position="145"/>
        <end position="197"/>
    </location>
</feature>
<keyword evidence="4" id="KW-0336">GPI-anchor</keyword>
<evidence type="ECO:0000256" key="8">
    <source>
        <dbReference type="ARBA" id="ARBA00023288"/>
    </source>
</evidence>
<dbReference type="Gene3D" id="1.10.110.10">
    <property type="entry name" value="Plant lipid-transfer and hydrophobic proteins"/>
    <property type="match status" value="1"/>
</dbReference>
<accession>A0AAV0IJX1</accession>
<evidence type="ECO:0000256" key="5">
    <source>
        <dbReference type="ARBA" id="ARBA00022729"/>
    </source>
</evidence>
<protein>
    <recommendedName>
        <fullName evidence="11">Bifunctional inhibitor/plant lipid transfer protein/seed storage helical domain-containing protein</fullName>
    </recommendedName>
</protein>
<keyword evidence="6" id="KW-1015">Disulfide bond</keyword>
<comment type="caution">
    <text evidence="12">The sequence shown here is derived from an EMBL/GenBank/DDBJ whole genome shotgun (WGS) entry which is preliminary data.</text>
</comment>
<evidence type="ECO:0000313" key="12">
    <source>
        <dbReference type="EMBL" id="CAI0397333.1"/>
    </source>
</evidence>
<keyword evidence="8" id="KW-0449">Lipoprotein</keyword>
<keyword evidence="3" id="KW-1003">Cell membrane</keyword>
<evidence type="ECO:0000313" key="13">
    <source>
        <dbReference type="Proteomes" id="UP001154282"/>
    </source>
</evidence>
<feature type="compositionally biased region" description="Low complexity" evidence="9">
    <location>
        <begin position="163"/>
        <end position="182"/>
    </location>
</feature>
<keyword evidence="4" id="KW-0472">Membrane</keyword>
<organism evidence="12 13">
    <name type="scientific">Linum tenue</name>
    <dbReference type="NCBI Taxonomy" id="586396"/>
    <lineage>
        <taxon>Eukaryota</taxon>
        <taxon>Viridiplantae</taxon>
        <taxon>Streptophyta</taxon>
        <taxon>Embryophyta</taxon>
        <taxon>Tracheophyta</taxon>
        <taxon>Spermatophyta</taxon>
        <taxon>Magnoliopsida</taxon>
        <taxon>eudicotyledons</taxon>
        <taxon>Gunneridae</taxon>
        <taxon>Pentapetalae</taxon>
        <taxon>rosids</taxon>
        <taxon>fabids</taxon>
        <taxon>Malpighiales</taxon>
        <taxon>Linaceae</taxon>
        <taxon>Linum</taxon>
    </lineage>
</organism>
<dbReference type="AlphaFoldDB" id="A0AAV0IJX1"/>
<name>A0AAV0IJX1_9ROSI</name>
<keyword evidence="5 10" id="KW-0732">Signal</keyword>
<dbReference type="FunFam" id="1.10.110.10:FF:000001">
    <property type="entry name" value="Bifunctional inhibitor/lipid-transfer protein/seed storage 2S albumin superfamily protein"/>
    <property type="match status" value="1"/>
</dbReference>
<evidence type="ECO:0000256" key="3">
    <source>
        <dbReference type="ARBA" id="ARBA00022475"/>
    </source>
</evidence>
<dbReference type="SUPFAM" id="SSF47699">
    <property type="entry name" value="Bifunctional inhibitor/lipid-transfer protein/seed storage 2S albumin"/>
    <property type="match status" value="1"/>
</dbReference>
<dbReference type="InterPro" id="IPR016140">
    <property type="entry name" value="Bifunc_inhib/LTP/seed_store"/>
</dbReference>
<dbReference type="Pfam" id="PF14368">
    <property type="entry name" value="LTP_2"/>
    <property type="match status" value="1"/>
</dbReference>
<comment type="similarity">
    <text evidence="2">Belongs to the plant LTP family.</text>
</comment>
<comment type="subcellular location">
    <subcellularLocation>
        <location evidence="1">Cell membrane</location>
        <topology evidence="1">Lipid-anchor</topology>
        <topology evidence="1">GPI-anchor</topology>
    </subcellularLocation>
</comment>
<feature type="signal peptide" evidence="10">
    <location>
        <begin position="1"/>
        <end position="23"/>
    </location>
</feature>
<dbReference type="EMBL" id="CAMGYJ010000004">
    <property type="protein sequence ID" value="CAI0397333.1"/>
    <property type="molecule type" value="Genomic_DNA"/>
</dbReference>
<feature type="domain" description="Bifunctional inhibitor/plant lipid transfer protein/seed storage helical" evidence="11">
    <location>
        <begin position="63"/>
        <end position="142"/>
    </location>
</feature>
<dbReference type="GO" id="GO:0098552">
    <property type="term" value="C:side of membrane"/>
    <property type="evidence" value="ECO:0007669"/>
    <property type="project" value="UniProtKB-KW"/>
</dbReference>
<keyword evidence="13" id="KW-1185">Reference proteome</keyword>
<gene>
    <name evidence="12" type="ORF">LITE_LOCUS9505</name>
</gene>
<evidence type="ECO:0000256" key="6">
    <source>
        <dbReference type="ARBA" id="ARBA00023157"/>
    </source>
</evidence>
<proteinExistence type="inferred from homology"/>
<evidence type="ECO:0000259" key="11">
    <source>
        <dbReference type="SMART" id="SM00499"/>
    </source>
</evidence>
<dbReference type="GO" id="GO:0005886">
    <property type="term" value="C:plasma membrane"/>
    <property type="evidence" value="ECO:0007669"/>
    <property type="project" value="UniProtKB-SubCell"/>
</dbReference>
<feature type="chain" id="PRO_5043796298" description="Bifunctional inhibitor/plant lipid transfer protein/seed storage helical domain-containing protein" evidence="10">
    <location>
        <begin position="24"/>
        <end position="224"/>
    </location>
</feature>
<evidence type="ECO:0000256" key="1">
    <source>
        <dbReference type="ARBA" id="ARBA00004609"/>
    </source>
</evidence>
<dbReference type="PANTHER" id="PTHR33044">
    <property type="entry name" value="BIFUNCTIONAL INHIBITOR/LIPID-TRANSFER PROTEIN/SEED STORAGE 2S ALBUMIN SUPERFAMILY PROTEIN-RELATED"/>
    <property type="match status" value="1"/>
</dbReference>
<sequence>MSRRSPAAFAAAILLAIISAVSAQTTMAPGPAPYYNPTMGPASPGSSGGGGGGEMAPAPAVDCMTQLFNLSDCLSYVTTGSNLTKPDKPCCPELAGLVDSNPICLCSLLTLNASDYGFDIDRKRALGLPSACSVATPPVSLCPGIGGSPTGAPSPSQGGGGAAVDAPAGGPVMGPSPSSSENGGTGTGPSGHGSPTASPRLSTHLLFTTTTLFLLFSTSFFHSH</sequence>
<reference evidence="12" key="1">
    <citation type="submission" date="2022-08" db="EMBL/GenBank/DDBJ databases">
        <authorList>
            <person name="Gutierrez-Valencia J."/>
        </authorList>
    </citation>
    <scope>NUCLEOTIDE SEQUENCE</scope>
</reference>
<evidence type="ECO:0000256" key="7">
    <source>
        <dbReference type="ARBA" id="ARBA00023180"/>
    </source>
</evidence>
<dbReference type="InterPro" id="IPR043325">
    <property type="entry name" value="LTSS"/>
</dbReference>